<organism evidence="1 2">
    <name type="scientific">Algibacter agarivorans</name>
    <dbReference type="NCBI Taxonomy" id="1109741"/>
    <lineage>
        <taxon>Bacteria</taxon>
        <taxon>Pseudomonadati</taxon>
        <taxon>Bacteroidota</taxon>
        <taxon>Flavobacteriia</taxon>
        <taxon>Flavobacteriales</taxon>
        <taxon>Flavobacteriaceae</taxon>
        <taxon>Algibacter</taxon>
    </lineage>
</organism>
<dbReference type="EMBL" id="BAABJJ010000046">
    <property type="protein sequence ID" value="GAA4956401.1"/>
    <property type="molecule type" value="Genomic_DNA"/>
</dbReference>
<evidence type="ECO:0000313" key="2">
    <source>
        <dbReference type="Proteomes" id="UP001501302"/>
    </source>
</evidence>
<keyword evidence="2" id="KW-1185">Reference proteome</keyword>
<comment type="caution">
    <text evidence="1">The sequence shown here is derived from an EMBL/GenBank/DDBJ whole genome shotgun (WGS) entry which is preliminary data.</text>
</comment>
<name>A0ABP9GXS7_9FLAO</name>
<gene>
    <name evidence="1" type="ORF">GCM10023314_32630</name>
</gene>
<reference evidence="2" key="1">
    <citation type="journal article" date="2019" name="Int. J. Syst. Evol. Microbiol.">
        <title>The Global Catalogue of Microorganisms (GCM) 10K type strain sequencing project: providing services to taxonomists for standard genome sequencing and annotation.</title>
        <authorList>
            <consortium name="The Broad Institute Genomics Platform"/>
            <consortium name="The Broad Institute Genome Sequencing Center for Infectious Disease"/>
            <person name="Wu L."/>
            <person name="Ma J."/>
        </authorList>
    </citation>
    <scope>NUCLEOTIDE SEQUENCE [LARGE SCALE GENOMIC DNA]</scope>
    <source>
        <strain evidence="2">JCM 18285</strain>
    </source>
</reference>
<proteinExistence type="predicted"/>
<evidence type="ECO:0000313" key="1">
    <source>
        <dbReference type="EMBL" id="GAA4956401.1"/>
    </source>
</evidence>
<sequence length="81" mass="8734">MASTATGLLGIPIAIETAPQLKGAFTVPHPTKRTSIRTATSLFSIRNFMLLFSISMIIKQLDISVGTTPNTVHYPYDKAIG</sequence>
<protein>
    <submittedName>
        <fullName evidence="1">Uncharacterized protein</fullName>
    </submittedName>
</protein>
<accession>A0ABP9GXS7</accession>
<dbReference type="Proteomes" id="UP001501302">
    <property type="component" value="Unassembled WGS sequence"/>
</dbReference>